<dbReference type="AlphaFoldDB" id="A0A3N4L1R3"/>
<dbReference type="EMBL" id="ML119107">
    <property type="protein sequence ID" value="RPB16754.1"/>
    <property type="molecule type" value="Genomic_DNA"/>
</dbReference>
<feature type="region of interest" description="Disordered" evidence="1">
    <location>
        <begin position="56"/>
        <end position="77"/>
    </location>
</feature>
<protein>
    <submittedName>
        <fullName evidence="2">Uncharacterized protein</fullName>
    </submittedName>
</protein>
<accession>A0A3N4L1R3</accession>
<name>A0A3N4L1R3_9PEZI</name>
<dbReference type="OrthoDB" id="4156714at2759"/>
<gene>
    <name evidence="2" type="ORF">P167DRAFT_561753</name>
</gene>
<evidence type="ECO:0000313" key="2">
    <source>
        <dbReference type="EMBL" id="RPB16754.1"/>
    </source>
</evidence>
<reference evidence="2 3" key="1">
    <citation type="journal article" date="2018" name="Nat. Ecol. Evol.">
        <title>Pezizomycetes genomes reveal the molecular basis of ectomycorrhizal truffle lifestyle.</title>
        <authorList>
            <person name="Murat C."/>
            <person name="Payen T."/>
            <person name="Noel B."/>
            <person name="Kuo A."/>
            <person name="Morin E."/>
            <person name="Chen J."/>
            <person name="Kohler A."/>
            <person name="Krizsan K."/>
            <person name="Balestrini R."/>
            <person name="Da Silva C."/>
            <person name="Montanini B."/>
            <person name="Hainaut M."/>
            <person name="Levati E."/>
            <person name="Barry K.W."/>
            <person name="Belfiori B."/>
            <person name="Cichocki N."/>
            <person name="Clum A."/>
            <person name="Dockter R.B."/>
            <person name="Fauchery L."/>
            <person name="Guy J."/>
            <person name="Iotti M."/>
            <person name="Le Tacon F."/>
            <person name="Lindquist E.A."/>
            <person name="Lipzen A."/>
            <person name="Malagnac F."/>
            <person name="Mello A."/>
            <person name="Molinier V."/>
            <person name="Miyauchi S."/>
            <person name="Poulain J."/>
            <person name="Riccioni C."/>
            <person name="Rubini A."/>
            <person name="Sitrit Y."/>
            <person name="Splivallo R."/>
            <person name="Traeger S."/>
            <person name="Wang M."/>
            <person name="Zifcakova L."/>
            <person name="Wipf D."/>
            <person name="Zambonelli A."/>
            <person name="Paolocci F."/>
            <person name="Nowrousian M."/>
            <person name="Ottonello S."/>
            <person name="Baldrian P."/>
            <person name="Spatafora J.W."/>
            <person name="Henrissat B."/>
            <person name="Nagy L.G."/>
            <person name="Aury J.M."/>
            <person name="Wincker P."/>
            <person name="Grigoriev I.V."/>
            <person name="Bonfante P."/>
            <person name="Martin F.M."/>
        </authorList>
    </citation>
    <scope>NUCLEOTIDE SEQUENCE [LARGE SCALE GENOMIC DNA]</scope>
    <source>
        <strain evidence="2 3">CCBAS932</strain>
    </source>
</reference>
<organism evidence="2 3">
    <name type="scientific">Morchella conica CCBAS932</name>
    <dbReference type="NCBI Taxonomy" id="1392247"/>
    <lineage>
        <taxon>Eukaryota</taxon>
        <taxon>Fungi</taxon>
        <taxon>Dikarya</taxon>
        <taxon>Ascomycota</taxon>
        <taxon>Pezizomycotina</taxon>
        <taxon>Pezizomycetes</taxon>
        <taxon>Pezizales</taxon>
        <taxon>Morchellaceae</taxon>
        <taxon>Morchella</taxon>
    </lineage>
</organism>
<sequence length="374" mass="43088">MTSLWPRFRGHGGDTKPAVTQERLQHLENVEVQFQKLEAEKQELERKIQDLEEKAKKEEDLKQLQEQESAKGKDDDSKSLERIVQSLDAVFDSSIEWAREYFEIDVKGFKIDKFPQFKVELGWVTWDDSWRTKDHLNVSHLVQAVVADRLAMEFFWPGAHGKPFQGCEEGFQKSCNEIFQVLLKEDRGKAHRWRATTLSAYERSGVWCPTSTTSPTPPSSRPGSHKDVAQSAAFYRDQHYDRIVTSIEHAVGPISQKYFPQRNEAERLQKCKEFVRTAGELAFELSKYPAEVRVLEKQWFDAKCARTFVCGNEHMKESSGEHVDPEEKLPIDIILRPCLKQHGDEQGENYDKSSVWIPALVDVKRPTNPIVLAA</sequence>
<keyword evidence="3" id="KW-1185">Reference proteome</keyword>
<dbReference type="Proteomes" id="UP000277580">
    <property type="component" value="Unassembled WGS sequence"/>
</dbReference>
<proteinExistence type="predicted"/>
<dbReference type="InParanoid" id="A0A3N4L1R3"/>
<evidence type="ECO:0000313" key="3">
    <source>
        <dbReference type="Proteomes" id="UP000277580"/>
    </source>
</evidence>
<evidence type="ECO:0000256" key="1">
    <source>
        <dbReference type="SAM" id="MobiDB-lite"/>
    </source>
</evidence>